<evidence type="ECO:0000313" key="3">
    <source>
        <dbReference type="EMBL" id="KAJ7633284.1"/>
    </source>
</evidence>
<feature type="compositionally biased region" description="Low complexity" evidence="1">
    <location>
        <begin position="247"/>
        <end position="263"/>
    </location>
</feature>
<evidence type="ECO:0000259" key="2">
    <source>
        <dbReference type="Pfam" id="PF00134"/>
    </source>
</evidence>
<organism evidence="3 4">
    <name type="scientific">Roridomyces roridus</name>
    <dbReference type="NCBI Taxonomy" id="1738132"/>
    <lineage>
        <taxon>Eukaryota</taxon>
        <taxon>Fungi</taxon>
        <taxon>Dikarya</taxon>
        <taxon>Basidiomycota</taxon>
        <taxon>Agaricomycotina</taxon>
        <taxon>Agaricomycetes</taxon>
        <taxon>Agaricomycetidae</taxon>
        <taxon>Agaricales</taxon>
        <taxon>Marasmiineae</taxon>
        <taxon>Mycenaceae</taxon>
        <taxon>Roridomyces</taxon>
    </lineage>
</organism>
<dbReference type="GO" id="GO:0000307">
    <property type="term" value="C:cyclin-dependent protein kinase holoenzyme complex"/>
    <property type="evidence" value="ECO:0007669"/>
    <property type="project" value="TreeGrafter"/>
</dbReference>
<keyword evidence="4" id="KW-1185">Reference proteome</keyword>
<dbReference type="Proteomes" id="UP001221142">
    <property type="component" value="Unassembled WGS sequence"/>
</dbReference>
<feature type="region of interest" description="Disordered" evidence="1">
    <location>
        <begin position="246"/>
        <end position="265"/>
    </location>
</feature>
<feature type="region of interest" description="Disordered" evidence="1">
    <location>
        <begin position="1"/>
        <end position="26"/>
    </location>
</feature>
<protein>
    <recommendedName>
        <fullName evidence="2">Cyclin N-terminal domain-containing protein</fullName>
    </recommendedName>
</protein>
<evidence type="ECO:0000256" key="1">
    <source>
        <dbReference type="SAM" id="MobiDB-lite"/>
    </source>
</evidence>
<feature type="domain" description="Cyclin N-terminal" evidence="2">
    <location>
        <begin position="95"/>
        <end position="185"/>
    </location>
</feature>
<dbReference type="Gene3D" id="1.10.472.10">
    <property type="entry name" value="Cyclin-like"/>
    <property type="match status" value="1"/>
</dbReference>
<proteinExistence type="predicted"/>
<sequence>MRYYSSSPASSSSSSYASWSPASRKSSSPVHAASLVDASRHSPELLQLVDVKLTKPVIGYIVECVSETVDYAMVRSSSRRKQASRSTYVDSFTSFASTLLERAEVKTPTLLVALVYVARARPFLSIALEQWALERVFLGALICASKYTNDATLKNVHWGLCTGVFGKRDVGRIEREFLEVLDWELGVTEADLLAHHEGLVRVAAVPRRPRRLMPVLPSSSYPSPPTTPTRTLYATKPYARTVPIPISAPELSSSPQSSEASLSPRTPMEIDVVIPPRPTRPRRCPGDADVLHDLELLLSFPIPVAVPISQHHRVYGHGGHGRPFYPVHVAV</sequence>
<dbReference type="CDD" id="cd20557">
    <property type="entry name" value="CYCLIN_ScPCL1-like"/>
    <property type="match status" value="1"/>
</dbReference>
<dbReference type="GO" id="GO:0005634">
    <property type="term" value="C:nucleus"/>
    <property type="evidence" value="ECO:0007669"/>
    <property type="project" value="TreeGrafter"/>
</dbReference>
<dbReference type="SUPFAM" id="SSF47954">
    <property type="entry name" value="Cyclin-like"/>
    <property type="match status" value="1"/>
</dbReference>
<gene>
    <name evidence="3" type="ORF">FB45DRAFT_744919</name>
</gene>
<dbReference type="PANTHER" id="PTHR15615:SF10">
    <property type="entry name" value="PHO85 CYCLIN-2-RELATED"/>
    <property type="match status" value="1"/>
</dbReference>
<name>A0AAD7BXU6_9AGAR</name>
<accession>A0AAD7BXU6</accession>
<dbReference type="GO" id="GO:0016538">
    <property type="term" value="F:cyclin-dependent protein serine/threonine kinase regulator activity"/>
    <property type="evidence" value="ECO:0007669"/>
    <property type="project" value="TreeGrafter"/>
</dbReference>
<dbReference type="EMBL" id="JARKIF010000008">
    <property type="protein sequence ID" value="KAJ7633284.1"/>
    <property type="molecule type" value="Genomic_DNA"/>
</dbReference>
<dbReference type="GO" id="GO:0019901">
    <property type="term" value="F:protein kinase binding"/>
    <property type="evidence" value="ECO:0007669"/>
    <property type="project" value="InterPro"/>
</dbReference>
<dbReference type="InterPro" id="IPR006671">
    <property type="entry name" value="Cyclin_N"/>
</dbReference>
<evidence type="ECO:0000313" key="4">
    <source>
        <dbReference type="Proteomes" id="UP001221142"/>
    </source>
</evidence>
<comment type="caution">
    <text evidence="3">The sequence shown here is derived from an EMBL/GenBank/DDBJ whole genome shotgun (WGS) entry which is preliminary data.</text>
</comment>
<dbReference type="PANTHER" id="PTHR15615">
    <property type="match status" value="1"/>
</dbReference>
<reference evidence="3" key="1">
    <citation type="submission" date="2023-03" db="EMBL/GenBank/DDBJ databases">
        <title>Massive genome expansion in bonnet fungi (Mycena s.s.) driven by repeated elements and novel gene families across ecological guilds.</title>
        <authorList>
            <consortium name="Lawrence Berkeley National Laboratory"/>
            <person name="Harder C.B."/>
            <person name="Miyauchi S."/>
            <person name="Viragh M."/>
            <person name="Kuo A."/>
            <person name="Thoen E."/>
            <person name="Andreopoulos B."/>
            <person name="Lu D."/>
            <person name="Skrede I."/>
            <person name="Drula E."/>
            <person name="Henrissat B."/>
            <person name="Morin E."/>
            <person name="Kohler A."/>
            <person name="Barry K."/>
            <person name="LaButti K."/>
            <person name="Morin E."/>
            <person name="Salamov A."/>
            <person name="Lipzen A."/>
            <person name="Mereny Z."/>
            <person name="Hegedus B."/>
            <person name="Baldrian P."/>
            <person name="Stursova M."/>
            <person name="Weitz H."/>
            <person name="Taylor A."/>
            <person name="Grigoriev I.V."/>
            <person name="Nagy L.G."/>
            <person name="Martin F."/>
            <person name="Kauserud H."/>
        </authorList>
    </citation>
    <scope>NUCLEOTIDE SEQUENCE</scope>
    <source>
        <strain evidence="3">9284</strain>
    </source>
</reference>
<dbReference type="InterPro" id="IPR013922">
    <property type="entry name" value="Cyclin_PHO80-like"/>
</dbReference>
<dbReference type="InterPro" id="IPR036915">
    <property type="entry name" value="Cyclin-like_sf"/>
</dbReference>
<dbReference type="AlphaFoldDB" id="A0AAD7BXU6"/>
<dbReference type="Pfam" id="PF00134">
    <property type="entry name" value="Cyclin_N"/>
    <property type="match status" value="1"/>
</dbReference>